<evidence type="ECO:0000256" key="5">
    <source>
        <dbReference type="ARBA" id="ARBA00022679"/>
    </source>
</evidence>
<evidence type="ECO:0000256" key="7">
    <source>
        <dbReference type="ARBA" id="ARBA00022705"/>
    </source>
</evidence>
<feature type="region of interest" description="Disordered" evidence="20">
    <location>
        <begin position="1235"/>
        <end position="1269"/>
    </location>
</feature>
<dbReference type="GO" id="GO:0051539">
    <property type="term" value="F:4 iron, 4 sulfur cluster binding"/>
    <property type="evidence" value="ECO:0007669"/>
    <property type="project" value="UniProtKB-KW"/>
</dbReference>
<dbReference type="FunFam" id="3.90.1600.10:FF:000006">
    <property type="entry name" value="DNA polymerase epsilon catalytic subunit"/>
    <property type="match status" value="1"/>
</dbReference>
<dbReference type="GO" id="GO:0000166">
    <property type="term" value="F:nucleotide binding"/>
    <property type="evidence" value="ECO:0007669"/>
    <property type="project" value="InterPro"/>
</dbReference>
<dbReference type="GO" id="GO:0006287">
    <property type="term" value="P:base-excision repair, gap-filling"/>
    <property type="evidence" value="ECO:0007669"/>
    <property type="project" value="TreeGrafter"/>
</dbReference>
<evidence type="ECO:0000256" key="11">
    <source>
        <dbReference type="ARBA" id="ARBA00022932"/>
    </source>
</evidence>
<evidence type="ECO:0000256" key="16">
    <source>
        <dbReference type="ARBA" id="ARBA00049244"/>
    </source>
</evidence>
<dbReference type="InterPro" id="IPR042087">
    <property type="entry name" value="DNA_pol_B_thumb"/>
</dbReference>
<dbReference type="SMART" id="SM00486">
    <property type="entry name" value="POLBc"/>
    <property type="match status" value="1"/>
</dbReference>
<reference evidence="22" key="1">
    <citation type="submission" date="2016-10" db="EMBL/GenBank/DDBJ databases">
        <title>Phylogenomic data for the living fossil Bartheletia paradoxa suggests that the early evolutionary history of major basidiomycete lineages might not be bifurcate.</title>
        <authorList>
            <person name="Mishra B."/>
            <person name="Choi Y.-J."/>
            <person name="Bauer R."/>
            <person name="Thines M."/>
        </authorList>
    </citation>
    <scope>NUCLEOTIDE SEQUENCE</scope>
</reference>
<dbReference type="FunFam" id="3.30.420.10:FF:000010">
    <property type="entry name" value="DNA polymerase epsilon catalytic subunit"/>
    <property type="match status" value="1"/>
</dbReference>
<keyword evidence="14 19" id="KW-0238">DNA-binding</keyword>
<dbReference type="PANTHER" id="PTHR10670">
    <property type="entry name" value="DNA POLYMERASE EPSILON CATALYTIC SUBUNIT A"/>
    <property type="match status" value="1"/>
</dbReference>
<keyword evidence="5 19" id="KW-0808">Transferase</keyword>
<keyword evidence="8 19" id="KW-0479">Metal-binding</keyword>
<keyword evidence="4 19" id="KW-0004">4Fe-4S</keyword>
<evidence type="ECO:0000256" key="3">
    <source>
        <dbReference type="ARBA" id="ARBA00005755"/>
    </source>
</evidence>
<dbReference type="EMBL" id="KY000321">
    <property type="protein sequence ID" value="ASF90262.1"/>
    <property type="molecule type" value="Genomic_DNA"/>
</dbReference>
<dbReference type="GO" id="GO:0003887">
    <property type="term" value="F:DNA-directed DNA polymerase activity"/>
    <property type="evidence" value="ECO:0007669"/>
    <property type="project" value="UniProtKB-KW"/>
</dbReference>
<evidence type="ECO:0000256" key="14">
    <source>
        <dbReference type="ARBA" id="ARBA00023125"/>
    </source>
</evidence>
<evidence type="ECO:0000256" key="1">
    <source>
        <dbReference type="ARBA" id="ARBA00001966"/>
    </source>
</evidence>
<dbReference type="SUPFAM" id="SSF53098">
    <property type="entry name" value="Ribonuclease H-like"/>
    <property type="match status" value="1"/>
</dbReference>
<keyword evidence="11 19" id="KW-0239">DNA-directed DNA polymerase</keyword>
<dbReference type="GO" id="GO:0008310">
    <property type="term" value="F:single-stranded DNA 3'-5' DNA exonuclease activity"/>
    <property type="evidence" value="ECO:0007669"/>
    <property type="project" value="TreeGrafter"/>
</dbReference>
<dbReference type="InterPro" id="IPR012337">
    <property type="entry name" value="RNaseH-like_sf"/>
</dbReference>
<dbReference type="SUPFAM" id="SSF56672">
    <property type="entry name" value="DNA/RNA polymerases"/>
    <property type="match status" value="1"/>
</dbReference>
<feature type="region of interest" description="Disordered" evidence="20">
    <location>
        <begin position="1192"/>
        <end position="1216"/>
    </location>
</feature>
<dbReference type="GO" id="GO:0008270">
    <property type="term" value="F:zinc ion binding"/>
    <property type="evidence" value="ECO:0007669"/>
    <property type="project" value="UniProtKB-KW"/>
</dbReference>
<dbReference type="InterPro" id="IPR006172">
    <property type="entry name" value="DNA-dir_DNA_pol_B"/>
</dbReference>
<accession>A0A2D0XI06</accession>
<comment type="catalytic activity">
    <reaction evidence="16 19">
        <text>DNA(n) + a 2'-deoxyribonucleoside 5'-triphosphate = DNA(n+1) + diphosphate</text>
        <dbReference type="Rhea" id="RHEA:22508"/>
        <dbReference type="Rhea" id="RHEA-COMP:17339"/>
        <dbReference type="Rhea" id="RHEA-COMP:17340"/>
        <dbReference type="ChEBI" id="CHEBI:33019"/>
        <dbReference type="ChEBI" id="CHEBI:61560"/>
        <dbReference type="ChEBI" id="CHEBI:173112"/>
        <dbReference type="EC" id="2.7.7.7"/>
    </reaction>
</comment>
<organism evidence="22">
    <name type="scientific">Bartheletia paradoxa</name>
    <dbReference type="NCBI Taxonomy" id="669517"/>
    <lineage>
        <taxon>Eukaryota</taxon>
        <taxon>Fungi</taxon>
        <taxon>Dikarya</taxon>
        <taxon>Basidiomycota</taxon>
        <taxon>Agaricomycotina</taxon>
        <taxon>Bartheletiomycetes</taxon>
        <taxon>Bartheletiales</taxon>
        <taxon>Bartheletiaceae</taxon>
        <taxon>Bartheletia</taxon>
    </lineage>
</organism>
<dbReference type="GO" id="GO:0045004">
    <property type="term" value="P:DNA replication proofreading"/>
    <property type="evidence" value="ECO:0007669"/>
    <property type="project" value="TreeGrafter"/>
</dbReference>
<dbReference type="Pfam" id="PF08490">
    <property type="entry name" value="DUF1744"/>
    <property type="match status" value="1"/>
</dbReference>
<dbReference type="InterPro" id="IPR055191">
    <property type="entry name" value="POL2_thumb"/>
</dbReference>
<dbReference type="CDD" id="cd05535">
    <property type="entry name" value="POLBc_epsilon"/>
    <property type="match status" value="1"/>
</dbReference>
<evidence type="ECO:0000259" key="21">
    <source>
        <dbReference type="SMART" id="SM01159"/>
    </source>
</evidence>
<dbReference type="SMART" id="SM01159">
    <property type="entry name" value="DUF1744"/>
    <property type="match status" value="1"/>
</dbReference>
<gene>
    <name evidence="22" type="ORF">SPAR03885</name>
</gene>
<dbReference type="InterPro" id="IPR013697">
    <property type="entry name" value="DNA_pol_e_suA_C"/>
</dbReference>
<feature type="domain" description="DNA polymerase epsilon catalytic subunit A C-terminal" evidence="21">
    <location>
        <begin position="1530"/>
        <end position="1929"/>
    </location>
</feature>
<comment type="subunit">
    <text evidence="18">Heterotetramer. Consists of 4 subunits: POL2, DPB2, DPB3 and DPB4.</text>
</comment>
<keyword evidence="9 19" id="KW-0863">Zinc-finger</keyword>
<dbReference type="CDD" id="cd05779">
    <property type="entry name" value="DNA_polB_epsilon_exo"/>
    <property type="match status" value="1"/>
</dbReference>
<evidence type="ECO:0000256" key="13">
    <source>
        <dbReference type="ARBA" id="ARBA00023014"/>
    </source>
</evidence>
<dbReference type="Pfam" id="PF23250">
    <property type="entry name" value="zf_DPOE_2"/>
    <property type="match status" value="1"/>
</dbReference>
<keyword evidence="12 19" id="KW-0408">Iron</keyword>
<evidence type="ECO:0000256" key="12">
    <source>
        <dbReference type="ARBA" id="ARBA00023004"/>
    </source>
</evidence>
<dbReference type="Gene3D" id="3.30.342.10">
    <property type="entry name" value="DNA Polymerase, chain B, domain 1"/>
    <property type="match status" value="1"/>
</dbReference>
<dbReference type="InterPro" id="IPR054475">
    <property type="entry name" value="Znf-DPOE"/>
</dbReference>
<evidence type="ECO:0000313" key="22">
    <source>
        <dbReference type="EMBL" id="ASF90262.1"/>
    </source>
</evidence>
<protein>
    <recommendedName>
        <fullName evidence="19">DNA polymerase epsilon catalytic subunit</fullName>
        <ecNumber evidence="19">2.7.7.7</ecNumber>
    </recommendedName>
</protein>
<dbReference type="EC" id="2.7.7.7" evidence="19"/>
<comment type="cofactor">
    <cofactor evidence="1 19">
        <name>[4Fe-4S] cluster</name>
        <dbReference type="ChEBI" id="CHEBI:49883"/>
    </cofactor>
</comment>
<dbReference type="InterPro" id="IPR023211">
    <property type="entry name" value="DNA_pol_palm_dom_sf"/>
</dbReference>
<feature type="compositionally biased region" description="Basic and acidic residues" evidence="20">
    <location>
        <begin position="1244"/>
        <end position="1257"/>
    </location>
</feature>
<sequence>MEDEGNAAEERFEEVRIHNQIDENLGFSLFDQGDSRDGWLVNMHPTIIKTADWPSGCAGVDYYFIEEDGGTFKSTVLFQPYFSVECKVSQPHRSIEIVRPNILDPQNGMETIVEEWLMRKYEGLLVRITREKKEDLKMPNHLLGHRRTFLQLFFQNQQDMLTVRREIVPIALANRSKLDAIDAYAEVISATNGGAMMDVELEGAYGGSGFGEGFGDRGRKEDPSELITDVREYDIPYVLRVAIDNNVRVGLWYTVSASDGHISFKALPDRVKRGEPVVMAYDIETSKAPLKFPDSNHDPIMMISYMVDGQGFLITNREIVSEDIEDFEYTPKAEYEGPFTIFNERNEEEVIRRFFEHIVAAKPTVMATYNGDAFDFPYVEARANSYGISMYNEIGFAKDSEDEFKCRSIIHMDCFRWVKRDSYLPQGSQGLKAVTVAKLGYSPLELDPELMTPYAVEQPQTLAQYSVSDAVATYYLYMKYVHPFVFSLCNIIPLNPDEVLRKGTGTLCETLLMVEAFNGNIIMPNRHEDPHGTMHEGHLLESETYVGGHVEALQAGVFRSDIATDFKIVPSAVQQLIDELDPALKFAIEVEGEQKMENVTNYDEVKTGIQTALEEMRDKPVRLDTPLIYHLDVAAMYPNIMLSNRLQPDSVKDESECATCDFNRPGKVCDRRMTWAWRGEYFPAKRDEFNMIKHALEQEWFPGKYPNQPKRRFVDLSATDQTALLHKRLGDYSRKVYKKTHETKIINREAIICQRENPFYIDTVRAFRDRRYTYKGLHKTWKKNHDKAKETGTLEEVVEAGKMIVIYDSLQLAHKVILNSFYGYVMRKGARWYSMEMAGITCLTGASIIQMARQLVEQIGRPLELDTDGIWCMLPKVFPENFSFKLADGKKLFISYPCTMLNHLVYDKFTNHQYHDLVDKEVGTYAVHSENSIFFELDGPYKAMILPSSKEEDKLLKKRYAVFNDDGSLAELKGFEVKRRGELQLIKIFQSQIFDKFLLGTTTEDCYAEVAKVADQWLDVLFSKASNLEDDELVELIAENRSMSKTLAEYGTQKSTSIRTAKRLGEFLGDQMVKDKGLACRFIISAKPHGAPVTERAVPVAIFSAEPSVKRHYLRKWLKDNSLTEFDLRSILDWGYYIERLGSVIQKLITIPAALQHVRNPVPRIRHPDWLFKRVARSDDKFKQHTLTDMFTKMRKNAPPPAEIEAEAGPSSSRLDNAEDIEDFGKTEGQTALAQRRVAVVTSKRKEDSKGKGKAQPEPEEQIPLPDMNVDYPGWLEAMKPRWKKRREEAQRVGHVPAAKGSLVSMVERRSIGMASQNWDVIQVHPSSRPGEFRLWLAIDGSLQQLKLRIPRQFYLNLKTVPEPGTFADGYLVESLSRTLPRGQPCLNLFRITVAEDVFLEQETHFSDMINNPNVDGVYEMQIPLLTRSLLKLGTACVLGSAGQGGLSKGLDKGFDLQDLERAGHSLTRRKYLEDKRLQYIYLFHAMTEKRHIFGLFLPTGEVKVYVLDADAGNNRARLDALREGTPTRALEKLYSDRLAKQKSQPEERDEAFPYPDMIEITTNVYGSEAVALKAIGKDLAVFRTQRAPTMLVVYSPKSQQWFDQGTGASSQFPLLMVPANKADNSFPPVAWQTHASRRMLGHYMRASGYVKERIGLAAYYEVPVCNIEPDAPLFLADIEFARRLVKADMVLWWSPSPRPDLGGSEEDANAQQSVDDLASPEFNVPGCYSSVCLEVEIKDLAIDAVLQSAIVNEMEGSGAGSMAFDSASHTLDEYARGTAHAAVTLGDAVLSMQTFGVLKAMVKACYLDRARGQSKYADIAIDHFWRWISSSAANMFDPGVYRFVHGLMRKTFLQLLAEFKRLGANVVYANFSRIFLLTSKPSAGSAFAYCNYLLSAVNSRELLKHVSLETIYFWEYLLFMDINNFGGVINYEPAAIEPVTAFEVDMRWNIRSFLPAALQDPFQQIVAEFIYEMYDCKQKLGDAFRAPLRIIQNATQGSEDPAKAKELEFGRRLIGQHLSRKLFKQLEVIQKRQLNAAVDPEERALFTFPQLPGSHLKLTNPSLEFVKFVCATLGLSKELANEVQSLKKNLLDMVRVREFADEAVFRNPCVSIKLPTVICTRCNTESPFDLCRDPDLMPDATEDGSQTTIKAWLCKRCDHEHDRRAIEASLVDIVRRYVSSYQLQDLRCSKCKQLRDDSLSMHDVCGGAYALSLSKAEIRKRLTTLAKLSAFHSLPALGAVVNFQLAHM</sequence>
<dbReference type="GO" id="GO:0006272">
    <property type="term" value="P:leading strand elongation"/>
    <property type="evidence" value="ECO:0007669"/>
    <property type="project" value="TreeGrafter"/>
</dbReference>
<dbReference type="Gene3D" id="3.90.1600.10">
    <property type="entry name" value="Palm domain of DNA polymerase"/>
    <property type="match status" value="1"/>
</dbReference>
<evidence type="ECO:0000256" key="18">
    <source>
        <dbReference type="ARBA" id="ARBA00065544"/>
    </source>
</evidence>
<dbReference type="Pfam" id="PF22912">
    <property type="entry name" value="zf-DPOE"/>
    <property type="match status" value="1"/>
</dbReference>
<keyword evidence="7 19" id="KW-0235">DNA replication</keyword>
<dbReference type="Gene3D" id="3.30.420.10">
    <property type="entry name" value="Ribonuclease H-like superfamily/Ribonuclease H"/>
    <property type="match status" value="1"/>
</dbReference>
<evidence type="ECO:0000256" key="9">
    <source>
        <dbReference type="ARBA" id="ARBA00022771"/>
    </source>
</evidence>
<dbReference type="InterPro" id="IPR006133">
    <property type="entry name" value="DNA-dir_DNA_pol_B_exonuc"/>
</dbReference>
<dbReference type="GO" id="GO:0003677">
    <property type="term" value="F:DNA binding"/>
    <property type="evidence" value="ECO:0007669"/>
    <property type="project" value="UniProtKB-KW"/>
</dbReference>
<dbReference type="GO" id="GO:0000278">
    <property type="term" value="P:mitotic cell cycle"/>
    <property type="evidence" value="ECO:0007669"/>
    <property type="project" value="TreeGrafter"/>
</dbReference>
<evidence type="ECO:0000256" key="10">
    <source>
        <dbReference type="ARBA" id="ARBA00022833"/>
    </source>
</evidence>
<evidence type="ECO:0000256" key="6">
    <source>
        <dbReference type="ARBA" id="ARBA00022695"/>
    </source>
</evidence>
<keyword evidence="15 19" id="KW-0539">Nucleus</keyword>
<dbReference type="Pfam" id="PF03104">
    <property type="entry name" value="DNA_pol_B_exo1"/>
    <property type="match status" value="1"/>
</dbReference>
<proteinExistence type="inferred from homology"/>
<evidence type="ECO:0000256" key="2">
    <source>
        <dbReference type="ARBA" id="ARBA00004123"/>
    </source>
</evidence>
<dbReference type="GO" id="GO:0006297">
    <property type="term" value="P:nucleotide-excision repair, DNA gap filling"/>
    <property type="evidence" value="ECO:0007669"/>
    <property type="project" value="TreeGrafter"/>
</dbReference>
<name>A0A2D0XI06_9BASI</name>
<evidence type="ECO:0000256" key="15">
    <source>
        <dbReference type="ARBA" id="ARBA00023242"/>
    </source>
</evidence>
<dbReference type="PANTHER" id="PTHR10670:SF0">
    <property type="entry name" value="DNA POLYMERASE EPSILON CATALYTIC SUBUNIT A"/>
    <property type="match status" value="1"/>
</dbReference>
<comment type="subcellular location">
    <subcellularLocation>
        <location evidence="2 19">Nucleus</location>
    </subcellularLocation>
</comment>
<keyword evidence="6 19" id="KW-0548">Nucleotidyltransferase</keyword>
<dbReference type="FunFam" id="1.10.132.60:FF:000002">
    <property type="entry name" value="DNA polymerase epsilon catalytic subunit"/>
    <property type="match status" value="1"/>
</dbReference>
<dbReference type="GO" id="GO:0008622">
    <property type="term" value="C:epsilon DNA polymerase complex"/>
    <property type="evidence" value="ECO:0007669"/>
    <property type="project" value="InterPro"/>
</dbReference>
<dbReference type="InterPro" id="IPR043502">
    <property type="entry name" value="DNA/RNA_pol_sf"/>
</dbReference>
<evidence type="ECO:0000256" key="19">
    <source>
        <dbReference type="RuleBase" id="RU365029"/>
    </source>
</evidence>
<dbReference type="Gene3D" id="1.10.132.60">
    <property type="entry name" value="DNA polymerase family B, C-terminal domain"/>
    <property type="match status" value="1"/>
</dbReference>
<dbReference type="InterPro" id="IPR029703">
    <property type="entry name" value="POL2"/>
</dbReference>
<keyword evidence="13 19" id="KW-0411">Iron-sulfur</keyword>
<evidence type="ECO:0000256" key="8">
    <source>
        <dbReference type="ARBA" id="ARBA00022723"/>
    </source>
</evidence>
<keyword evidence="10 19" id="KW-0862">Zinc</keyword>
<evidence type="ECO:0000256" key="17">
    <source>
        <dbReference type="ARBA" id="ARBA00057054"/>
    </source>
</evidence>
<dbReference type="Pfam" id="PF22634">
    <property type="entry name" value="POL2_thumb"/>
    <property type="match status" value="1"/>
</dbReference>
<dbReference type="InterPro" id="IPR036397">
    <property type="entry name" value="RNaseH_sf"/>
</dbReference>
<evidence type="ECO:0000256" key="4">
    <source>
        <dbReference type="ARBA" id="ARBA00022485"/>
    </source>
</evidence>
<comment type="similarity">
    <text evidence="3 19">Belongs to the DNA polymerase type-B family.</text>
</comment>
<comment type="function">
    <text evidence="17 19">DNA polymerase II participates in chromosomal DNA replication.</text>
</comment>
<evidence type="ECO:0000256" key="20">
    <source>
        <dbReference type="SAM" id="MobiDB-lite"/>
    </source>
</evidence>